<keyword evidence="6 7" id="KW-0234">DNA repair</keyword>
<proteinExistence type="inferred from homology"/>
<evidence type="ECO:0000256" key="9">
    <source>
        <dbReference type="RuleBase" id="RU003756"/>
    </source>
</evidence>
<dbReference type="Gene3D" id="3.30.420.110">
    <property type="entry name" value="MutS, connector domain"/>
    <property type="match status" value="1"/>
</dbReference>
<reference evidence="12 13" key="1">
    <citation type="journal article" date="2016" name="Nat. Commun.">
        <title>Thousands of microbial genomes shed light on interconnected biogeochemical processes in an aquifer system.</title>
        <authorList>
            <person name="Anantharaman K."/>
            <person name="Brown C.T."/>
            <person name="Hug L.A."/>
            <person name="Sharon I."/>
            <person name="Castelle C.J."/>
            <person name="Probst A.J."/>
            <person name="Thomas B.C."/>
            <person name="Singh A."/>
            <person name="Wilkins M.J."/>
            <person name="Karaoz U."/>
            <person name="Brodie E.L."/>
            <person name="Williams K.H."/>
            <person name="Hubbard S.S."/>
            <person name="Banfield J.F."/>
        </authorList>
    </citation>
    <scope>NUCLEOTIDE SEQUENCE [LARGE SCALE GENOMIC DNA]</scope>
</reference>
<dbReference type="GO" id="GO:0006298">
    <property type="term" value="P:mismatch repair"/>
    <property type="evidence" value="ECO:0007669"/>
    <property type="project" value="UniProtKB-UniRule"/>
</dbReference>
<evidence type="ECO:0000256" key="3">
    <source>
        <dbReference type="ARBA" id="ARBA00022763"/>
    </source>
</evidence>
<feature type="coiled-coil region" evidence="10">
    <location>
        <begin position="506"/>
        <end position="533"/>
    </location>
</feature>
<keyword evidence="3 7" id="KW-0227">DNA damage</keyword>
<name>A0A1F7RVW2_9BACT</name>
<dbReference type="GO" id="GO:0005524">
    <property type="term" value="F:ATP binding"/>
    <property type="evidence" value="ECO:0007669"/>
    <property type="project" value="UniProtKB-UniRule"/>
</dbReference>
<dbReference type="InterPro" id="IPR007860">
    <property type="entry name" value="DNA_mmatch_repair_MutS_con_dom"/>
</dbReference>
<evidence type="ECO:0000313" key="13">
    <source>
        <dbReference type="Proteomes" id="UP000178435"/>
    </source>
</evidence>
<dbReference type="InterPro" id="IPR045076">
    <property type="entry name" value="MutS"/>
</dbReference>
<comment type="function">
    <text evidence="7">This protein is involved in the repair of mismatches in DNA. It is possible that it carries out the mismatch recognition step. This protein has a weak ATPase activity.</text>
</comment>
<dbReference type="InterPro" id="IPR007696">
    <property type="entry name" value="DNA_mismatch_repair_MutS_core"/>
</dbReference>
<dbReference type="AlphaFoldDB" id="A0A1F7RVW2"/>
<evidence type="ECO:0000256" key="1">
    <source>
        <dbReference type="ARBA" id="ARBA00006271"/>
    </source>
</evidence>
<dbReference type="FunFam" id="1.10.1420.10:FF:000007">
    <property type="entry name" value="DNA mismatch repair protein MutS"/>
    <property type="match status" value="1"/>
</dbReference>
<sequence>MENLTPMMQQYHRIKSQYQDAILFFRMGDFYEMFFDDAKIASKALQIALTTRGKNIGEDIPLCGIPFHAIDTYLPKLISQGFKVAICEQVEDPKKAQKLVKREVIRVITPGTVIDSSLLNPKTNNFILSLAPSMENIGIAVIDVTTGEFLIEEIERSSNPAKLEAEISRFSPKELLFPRDQDEEFRESLKPIIDSSVFLTPYDSWIFDYGNARRLLLEKFKVTSLEGFGCEELKSSIRAAGALIHYLRETQKSPLDHINKISLFSRGDYILLDKATQVNLELTQTIREGERAGSLLGVIDLTNTSMGGRTLRKWLLHPLLRADEIKLRQDSVEELFKETHLRGTLREIMGLIYDLERLSGKVSLQAANARDLIALKESFSHLPKVKEIVSGFKSEFLERIATNFDDLQDLYLLLNASIKDNPPLSLKEGGIIRDGYSKELDELRAIKDNAKSWLAALEMKEKKRTGINSLKVRFNRVFGYYIEVTKPNLSLVPQDYIRKQTIVNGERFITEELKDYESKILGAEEKINELEFELFSKIRDEMASRIDRIKESSDRIALLDTIASLAEVAYQNNYVKPEMGEDNVINIKDGRHPVLEKISFDKGERFIPNDTCLDSQENRVIIITGPNMAGKSTYMRQVALIVLLAQIGSFVPAKEAHVGIIDRIFTRVGAADNLAKGQSTFMVEMQETANILNNASSKSLIILDEIGRGTSTFDGLSIAWAVAEYIHDENRIGAKTLFATHYHELTELAATLPGVKNYNIAVKEWNDEIIFLRKIVEGGTDKSYGIQVARLAGLPKEVIARAKEVLSNLEETEFDQVGKPVIAHSKGKEEPAQNDQFSLFSPPLNPVIEELKKLDISSMTPLEALNKLDELKKKIE</sequence>
<keyword evidence="4 7" id="KW-0067">ATP-binding</keyword>
<feature type="domain" description="DNA mismatch repair proteins mutS family" evidence="11">
    <location>
        <begin position="699"/>
        <end position="715"/>
    </location>
</feature>
<dbReference type="InterPro" id="IPR000432">
    <property type="entry name" value="DNA_mismatch_repair_MutS_C"/>
</dbReference>
<keyword evidence="10" id="KW-0175">Coiled coil</keyword>
<keyword evidence="5 7" id="KW-0238">DNA-binding</keyword>
<dbReference type="FunFam" id="3.40.50.300:FF:001579">
    <property type="entry name" value="DNA mismatch repair protein MutS"/>
    <property type="match status" value="1"/>
</dbReference>
<dbReference type="InterPro" id="IPR036187">
    <property type="entry name" value="DNA_mismatch_repair_MutS_sf"/>
</dbReference>
<dbReference type="Pfam" id="PF05188">
    <property type="entry name" value="MutS_II"/>
    <property type="match status" value="1"/>
</dbReference>
<keyword evidence="2 7" id="KW-0547">Nucleotide-binding</keyword>
<dbReference type="SMART" id="SM00534">
    <property type="entry name" value="MUTSac"/>
    <property type="match status" value="1"/>
</dbReference>
<evidence type="ECO:0000256" key="5">
    <source>
        <dbReference type="ARBA" id="ARBA00023125"/>
    </source>
</evidence>
<dbReference type="GO" id="GO:0003684">
    <property type="term" value="F:damaged DNA binding"/>
    <property type="evidence" value="ECO:0007669"/>
    <property type="project" value="UniProtKB-UniRule"/>
</dbReference>
<dbReference type="PIRSF" id="PIRSF037677">
    <property type="entry name" value="DNA_mis_repair_Msh6"/>
    <property type="match status" value="1"/>
</dbReference>
<protein>
    <recommendedName>
        <fullName evidence="7 8">DNA mismatch repair protein MutS</fullName>
    </recommendedName>
</protein>
<evidence type="ECO:0000313" key="12">
    <source>
        <dbReference type="EMBL" id="OGL45581.1"/>
    </source>
</evidence>
<organism evidence="12 13">
    <name type="scientific">Candidatus Schekmanbacteria bacterium RBG_16_38_11</name>
    <dbReference type="NCBI Taxonomy" id="1817880"/>
    <lineage>
        <taxon>Bacteria</taxon>
        <taxon>Candidatus Schekmaniibacteriota</taxon>
    </lineage>
</organism>
<accession>A0A1F7RVW2</accession>
<comment type="caution">
    <text evidence="12">The sequence shown here is derived from an EMBL/GenBank/DDBJ whole genome shotgun (WGS) entry which is preliminary data.</text>
</comment>
<dbReference type="InterPro" id="IPR007695">
    <property type="entry name" value="DNA_mismatch_repair_MutS-lik_N"/>
</dbReference>
<dbReference type="Gene3D" id="3.40.50.300">
    <property type="entry name" value="P-loop containing nucleotide triphosphate hydrolases"/>
    <property type="match status" value="1"/>
</dbReference>
<dbReference type="InterPro" id="IPR036678">
    <property type="entry name" value="MutS_con_dom_sf"/>
</dbReference>
<dbReference type="Pfam" id="PF05192">
    <property type="entry name" value="MutS_III"/>
    <property type="match status" value="1"/>
</dbReference>
<dbReference type="InterPro" id="IPR027417">
    <property type="entry name" value="P-loop_NTPase"/>
</dbReference>
<evidence type="ECO:0000256" key="4">
    <source>
        <dbReference type="ARBA" id="ARBA00022840"/>
    </source>
</evidence>
<dbReference type="SUPFAM" id="SSF55271">
    <property type="entry name" value="DNA repair protein MutS, domain I"/>
    <property type="match status" value="1"/>
</dbReference>
<evidence type="ECO:0000256" key="2">
    <source>
        <dbReference type="ARBA" id="ARBA00022741"/>
    </source>
</evidence>
<evidence type="ECO:0000256" key="10">
    <source>
        <dbReference type="SAM" id="Coils"/>
    </source>
</evidence>
<dbReference type="Gene3D" id="3.40.1170.10">
    <property type="entry name" value="DNA repair protein MutS, domain I"/>
    <property type="match status" value="1"/>
</dbReference>
<dbReference type="PANTHER" id="PTHR11361:SF34">
    <property type="entry name" value="DNA MISMATCH REPAIR PROTEIN MSH1, MITOCHONDRIAL"/>
    <property type="match status" value="1"/>
</dbReference>
<feature type="binding site" evidence="7">
    <location>
        <begin position="625"/>
        <end position="632"/>
    </location>
    <ligand>
        <name>ATP</name>
        <dbReference type="ChEBI" id="CHEBI:30616"/>
    </ligand>
</feature>
<dbReference type="PROSITE" id="PS00486">
    <property type="entry name" value="DNA_MISMATCH_REPAIR_2"/>
    <property type="match status" value="1"/>
</dbReference>
<dbReference type="SUPFAM" id="SSF52540">
    <property type="entry name" value="P-loop containing nucleoside triphosphate hydrolases"/>
    <property type="match status" value="1"/>
</dbReference>
<dbReference type="NCBIfam" id="TIGR01070">
    <property type="entry name" value="mutS1"/>
    <property type="match status" value="1"/>
</dbReference>
<comment type="similarity">
    <text evidence="1 7 9">Belongs to the DNA mismatch repair MutS family.</text>
</comment>
<dbReference type="EMBL" id="MGDF01000087">
    <property type="protein sequence ID" value="OGL45581.1"/>
    <property type="molecule type" value="Genomic_DNA"/>
</dbReference>
<dbReference type="GO" id="GO:0140664">
    <property type="term" value="F:ATP-dependent DNA damage sensor activity"/>
    <property type="evidence" value="ECO:0007669"/>
    <property type="project" value="InterPro"/>
</dbReference>
<dbReference type="Pfam" id="PF05190">
    <property type="entry name" value="MutS_IV"/>
    <property type="match status" value="1"/>
</dbReference>
<dbReference type="InterPro" id="IPR017261">
    <property type="entry name" value="DNA_mismatch_repair_MutS/MSH"/>
</dbReference>
<dbReference type="GO" id="GO:0005829">
    <property type="term" value="C:cytosol"/>
    <property type="evidence" value="ECO:0007669"/>
    <property type="project" value="TreeGrafter"/>
</dbReference>
<evidence type="ECO:0000256" key="6">
    <source>
        <dbReference type="ARBA" id="ARBA00023204"/>
    </source>
</evidence>
<dbReference type="SUPFAM" id="SSF53150">
    <property type="entry name" value="DNA repair protein MutS, domain II"/>
    <property type="match status" value="1"/>
</dbReference>
<dbReference type="InterPro" id="IPR007861">
    <property type="entry name" value="DNA_mismatch_repair_MutS_clamp"/>
</dbReference>
<evidence type="ECO:0000256" key="8">
    <source>
        <dbReference type="NCBIfam" id="TIGR01070"/>
    </source>
</evidence>
<dbReference type="InterPro" id="IPR016151">
    <property type="entry name" value="DNA_mismatch_repair_MutS_N"/>
</dbReference>
<dbReference type="Proteomes" id="UP000178435">
    <property type="component" value="Unassembled WGS sequence"/>
</dbReference>
<dbReference type="HAMAP" id="MF_00096">
    <property type="entry name" value="MutS"/>
    <property type="match status" value="1"/>
</dbReference>
<evidence type="ECO:0000259" key="11">
    <source>
        <dbReference type="PROSITE" id="PS00486"/>
    </source>
</evidence>
<dbReference type="FunFam" id="3.40.1170.10:FF:000001">
    <property type="entry name" value="DNA mismatch repair protein MutS"/>
    <property type="match status" value="1"/>
</dbReference>
<evidence type="ECO:0000256" key="7">
    <source>
        <dbReference type="HAMAP-Rule" id="MF_00096"/>
    </source>
</evidence>
<dbReference type="CDD" id="cd03284">
    <property type="entry name" value="ABC_MutS1"/>
    <property type="match status" value="1"/>
</dbReference>
<gene>
    <name evidence="7" type="primary">mutS</name>
    <name evidence="12" type="ORF">A2149_08475</name>
</gene>
<dbReference type="Pfam" id="PF00488">
    <property type="entry name" value="MutS_V"/>
    <property type="match status" value="1"/>
</dbReference>
<dbReference type="Gene3D" id="1.10.1420.10">
    <property type="match status" value="2"/>
</dbReference>
<dbReference type="SMART" id="SM00533">
    <property type="entry name" value="MUTSd"/>
    <property type="match status" value="1"/>
</dbReference>
<dbReference type="SUPFAM" id="SSF48334">
    <property type="entry name" value="DNA repair protein MutS, domain III"/>
    <property type="match status" value="1"/>
</dbReference>
<dbReference type="GO" id="GO:0030983">
    <property type="term" value="F:mismatched DNA binding"/>
    <property type="evidence" value="ECO:0007669"/>
    <property type="project" value="InterPro"/>
</dbReference>
<dbReference type="NCBIfam" id="NF003810">
    <property type="entry name" value="PRK05399.1"/>
    <property type="match status" value="1"/>
</dbReference>
<dbReference type="InterPro" id="IPR005748">
    <property type="entry name" value="DNA_mismatch_repair_MutS"/>
</dbReference>
<dbReference type="PANTHER" id="PTHR11361">
    <property type="entry name" value="DNA MISMATCH REPAIR PROTEIN MUTS FAMILY MEMBER"/>
    <property type="match status" value="1"/>
</dbReference>
<dbReference type="Pfam" id="PF01624">
    <property type="entry name" value="MutS_I"/>
    <property type="match status" value="1"/>
</dbReference>